<evidence type="ECO:0000256" key="1">
    <source>
        <dbReference type="SAM" id="Phobius"/>
    </source>
</evidence>
<proteinExistence type="predicted"/>
<organism evidence="2 3">
    <name type="scientific">Ranatra chinensis</name>
    <dbReference type="NCBI Taxonomy" id="642074"/>
    <lineage>
        <taxon>Eukaryota</taxon>
        <taxon>Metazoa</taxon>
        <taxon>Ecdysozoa</taxon>
        <taxon>Arthropoda</taxon>
        <taxon>Hexapoda</taxon>
        <taxon>Insecta</taxon>
        <taxon>Pterygota</taxon>
        <taxon>Neoptera</taxon>
        <taxon>Paraneoptera</taxon>
        <taxon>Hemiptera</taxon>
        <taxon>Heteroptera</taxon>
        <taxon>Panheteroptera</taxon>
        <taxon>Nepomorpha</taxon>
        <taxon>Nepidae</taxon>
        <taxon>Ranatrinae</taxon>
        <taxon>Ranatra</taxon>
    </lineage>
</organism>
<keyword evidence="1" id="KW-0472">Membrane</keyword>
<keyword evidence="1" id="KW-1133">Transmembrane helix</keyword>
<feature type="transmembrane region" description="Helical" evidence="1">
    <location>
        <begin position="150"/>
        <end position="169"/>
    </location>
</feature>
<reference evidence="2 3" key="1">
    <citation type="submission" date="2024-07" db="EMBL/GenBank/DDBJ databases">
        <title>Chromosome-level genome assembly of the water stick insect Ranatra chinensis (Heteroptera: Nepidae).</title>
        <authorList>
            <person name="Liu X."/>
        </authorList>
    </citation>
    <scope>NUCLEOTIDE SEQUENCE [LARGE SCALE GENOMIC DNA]</scope>
    <source>
        <strain evidence="2">Cailab_2021Rc</strain>
        <tissue evidence="2">Muscle</tissue>
    </source>
</reference>
<keyword evidence="1" id="KW-0812">Transmembrane</keyword>
<accession>A0ABD0YZU3</accession>
<protein>
    <recommendedName>
        <fullName evidence="4">Osiris 9</fullName>
    </recommendedName>
</protein>
<feature type="transmembrane region" description="Helical" evidence="1">
    <location>
        <begin position="175"/>
        <end position="195"/>
    </location>
</feature>
<dbReference type="AlphaFoldDB" id="A0ABD0YZU3"/>
<dbReference type="PANTHER" id="PTHR21879">
    <property type="entry name" value="FI03362P-RELATED-RELATED"/>
    <property type="match status" value="1"/>
</dbReference>
<evidence type="ECO:0000313" key="2">
    <source>
        <dbReference type="EMBL" id="KAL1137697.1"/>
    </source>
</evidence>
<gene>
    <name evidence="2" type="ORF">AAG570_009393</name>
</gene>
<evidence type="ECO:0000313" key="3">
    <source>
        <dbReference type="Proteomes" id="UP001558652"/>
    </source>
</evidence>
<dbReference type="Proteomes" id="UP001558652">
    <property type="component" value="Unassembled WGS sequence"/>
</dbReference>
<dbReference type="InterPro" id="IPR012464">
    <property type="entry name" value="DUF1676"/>
</dbReference>
<evidence type="ECO:0008006" key="4">
    <source>
        <dbReference type="Google" id="ProtNLM"/>
    </source>
</evidence>
<dbReference type="Pfam" id="PF07898">
    <property type="entry name" value="DUF1676"/>
    <property type="match status" value="1"/>
</dbReference>
<comment type="caution">
    <text evidence="2">The sequence shown here is derived from an EMBL/GenBank/DDBJ whole genome shotgun (WGS) entry which is preliminary data.</text>
</comment>
<keyword evidence="3" id="KW-1185">Reference proteome</keyword>
<sequence length="266" mass="29361">MSIYTLFFFRLSLFLLAIVGVSLADDGTISGFKVVYSAYRQCEDAPDPLVCLKARALKLLDRAITSDNIPLVDGISLTKRADSERSLKTTPLEDLPKDMEARANRVDELLWERVATFLESHSLQFRLPSFIKDQFVDEVDEQGRGKKKRLLPVLLMGLMLKGSMLAMAMKALALLAGKALLVSKMALLLAGIVALKKLFSSGGEKTTYEIVKQPIVSHSHQYSNSHEFAGDYGGHEHGGYGRSMDNAQFAAHRMAFRAQAPAHNTA</sequence>
<feature type="transmembrane region" description="Helical" evidence="1">
    <location>
        <begin position="6"/>
        <end position="24"/>
    </location>
</feature>
<name>A0ABD0YZU3_9HEMI</name>
<dbReference type="EMBL" id="JBFDAA010000004">
    <property type="protein sequence ID" value="KAL1137697.1"/>
    <property type="molecule type" value="Genomic_DNA"/>
</dbReference>